<evidence type="ECO:0000256" key="10">
    <source>
        <dbReference type="SAM" id="Phobius"/>
    </source>
</evidence>
<dbReference type="GO" id="GO:0005525">
    <property type="term" value="F:GTP binding"/>
    <property type="evidence" value="ECO:0007669"/>
    <property type="project" value="UniProtKB-KW"/>
</dbReference>
<evidence type="ECO:0000313" key="11">
    <source>
        <dbReference type="EMBL" id="KIH56371.1"/>
    </source>
</evidence>
<dbReference type="GO" id="GO:0007188">
    <property type="term" value="P:adenylate cyclase-modulating G protein-coupled receptor signaling pathway"/>
    <property type="evidence" value="ECO:0007669"/>
    <property type="project" value="InterPro"/>
</dbReference>
<evidence type="ECO:0000256" key="9">
    <source>
        <dbReference type="PIRSR" id="PIRSR601019-1"/>
    </source>
</evidence>
<dbReference type="PANTHER" id="PTHR10218:SF245">
    <property type="entry name" value="GUANINE NUCLEOTIDE-BINDING PROTEIN ALPHA-2 SUBUNIT-RELATED"/>
    <property type="match status" value="1"/>
</dbReference>
<keyword evidence="12" id="KW-1185">Reference proteome</keyword>
<dbReference type="SUPFAM" id="SSF52540">
    <property type="entry name" value="P-loop containing nucleoside triphosphate hydrolases"/>
    <property type="match status" value="1"/>
</dbReference>
<dbReference type="FunFam" id="3.40.50.300:FF:003800">
    <property type="entry name" value="Guanine nucleotide-binding protein G(k) subunit alpha"/>
    <property type="match status" value="1"/>
</dbReference>
<proteinExistence type="predicted"/>
<keyword evidence="7" id="KW-0807">Transducer</keyword>
<keyword evidence="5 9" id="KW-0342">GTP-binding</keyword>
<evidence type="ECO:0000256" key="4">
    <source>
        <dbReference type="ARBA" id="ARBA00022842"/>
    </source>
</evidence>
<feature type="binding site" evidence="9">
    <location>
        <position position="119"/>
    </location>
    <ligand>
        <name>GTP</name>
        <dbReference type="ChEBI" id="CHEBI:37565"/>
    </ligand>
</feature>
<name>A0A0C2GH34_9BILA</name>
<dbReference type="GO" id="GO:0003924">
    <property type="term" value="F:GTPase activity"/>
    <property type="evidence" value="ECO:0007669"/>
    <property type="project" value="InterPro"/>
</dbReference>
<accession>A0A0C2GH34</accession>
<reference evidence="11 12" key="1">
    <citation type="submission" date="2013-12" db="EMBL/GenBank/DDBJ databases">
        <title>Draft genome of the parsitic nematode Ancylostoma duodenale.</title>
        <authorList>
            <person name="Mitreva M."/>
        </authorList>
    </citation>
    <scope>NUCLEOTIDE SEQUENCE [LARGE SCALE GENOMIC DNA]</scope>
    <source>
        <strain evidence="11 12">Zhejiang</strain>
    </source>
</reference>
<keyword evidence="10" id="KW-0472">Membrane</keyword>
<feature type="transmembrane region" description="Helical" evidence="10">
    <location>
        <begin position="12"/>
        <end position="33"/>
    </location>
</feature>
<dbReference type="InterPro" id="IPR001408">
    <property type="entry name" value="Gprotein_alpha_I"/>
</dbReference>
<dbReference type="InterPro" id="IPR027417">
    <property type="entry name" value="P-loop_NTPase"/>
</dbReference>
<dbReference type="SMART" id="SM00275">
    <property type="entry name" value="G_alpha"/>
    <property type="match status" value="1"/>
</dbReference>
<keyword evidence="10" id="KW-0812">Transmembrane</keyword>
<protein>
    <submittedName>
        <fullName evidence="11">G-protein alpha subunit</fullName>
    </submittedName>
</protein>
<dbReference type="GO" id="GO:0005834">
    <property type="term" value="C:heterotrimeric G-protein complex"/>
    <property type="evidence" value="ECO:0007669"/>
    <property type="project" value="TreeGrafter"/>
</dbReference>
<dbReference type="PROSITE" id="PS51882">
    <property type="entry name" value="G_ALPHA"/>
    <property type="match status" value="1"/>
</dbReference>
<sequence>MPFTECFRNSTFNFLIFMLRIFIDYYIFMLIYFQNRMVESMRLFESICNSRWFINTSMILFLNKKDLFAEKIQRTNITVAFPDYKGAQTYDEATAFIEEKFEGLNANPEKTIYMHQTCATDTNQVQMILDSVIDMIIQANLQGCGLY</sequence>
<dbReference type="GO" id="GO:0001664">
    <property type="term" value="F:G protein-coupled receptor binding"/>
    <property type="evidence" value="ECO:0007669"/>
    <property type="project" value="TreeGrafter"/>
</dbReference>
<dbReference type="AlphaFoldDB" id="A0A0C2GH34"/>
<feature type="binding site" evidence="9">
    <location>
        <begin position="63"/>
        <end position="66"/>
    </location>
    <ligand>
        <name>GTP</name>
        <dbReference type="ChEBI" id="CHEBI:37565"/>
    </ligand>
</feature>
<evidence type="ECO:0000256" key="5">
    <source>
        <dbReference type="ARBA" id="ARBA00023134"/>
    </source>
</evidence>
<keyword evidence="4" id="KW-0460">Magnesium</keyword>
<evidence type="ECO:0000256" key="8">
    <source>
        <dbReference type="ARBA" id="ARBA00023288"/>
    </source>
</evidence>
<organism evidence="11 12">
    <name type="scientific">Ancylostoma duodenale</name>
    <dbReference type="NCBI Taxonomy" id="51022"/>
    <lineage>
        <taxon>Eukaryota</taxon>
        <taxon>Metazoa</taxon>
        <taxon>Ecdysozoa</taxon>
        <taxon>Nematoda</taxon>
        <taxon>Chromadorea</taxon>
        <taxon>Rhabditida</taxon>
        <taxon>Rhabditina</taxon>
        <taxon>Rhabditomorpha</taxon>
        <taxon>Strongyloidea</taxon>
        <taxon>Ancylostomatidae</taxon>
        <taxon>Ancylostomatinae</taxon>
        <taxon>Ancylostoma</taxon>
    </lineage>
</organism>
<evidence type="ECO:0000313" key="12">
    <source>
        <dbReference type="Proteomes" id="UP000054047"/>
    </source>
</evidence>
<dbReference type="Proteomes" id="UP000054047">
    <property type="component" value="Unassembled WGS sequence"/>
</dbReference>
<dbReference type="Gene3D" id="3.40.50.300">
    <property type="entry name" value="P-loop containing nucleotide triphosphate hydrolases"/>
    <property type="match status" value="1"/>
</dbReference>
<dbReference type="GO" id="GO:0005737">
    <property type="term" value="C:cytoplasm"/>
    <property type="evidence" value="ECO:0007669"/>
    <property type="project" value="TreeGrafter"/>
</dbReference>
<keyword evidence="1" id="KW-0519">Myristate</keyword>
<evidence type="ECO:0000256" key="6">
    <source>
        <dbReference type="ARBA" id="ARBA00023139"/>
    </source>
</evidence>
<dbReference type="PANTHER" id="PTHR10218">
    <property type="entry name" value="GTP-BINDING PROTEIN ALPHA SUBUNIT"/>
    <property type="match status" value="1"/>
</dbReference>
<dbReference type="Pfam" id="PF00503">
    <property type="entry name" value="G-alpha"/>
    <property type="match status" value="1"/>
</dbReference>
<dbReference type="PRINTS" id="PR00441">
    <property type="entry name" value="GPROTEINAI"/>
</dbReference>
<dbReference type="OrthoDB" id="5817230at2759"/>
<keyword evidence="3 9" id="KW-0547">Nucleotide-binding</keyword>
<dbReference type="GO" id="GO:0046872">
    <property type="term" value="F:metal ion binding"/>
    <property type="evidence" value="ECO:0007669"/>
    <property type="project" value="UniProtKB-KW"/>
</dbReference>
<evidence type="ECO:0000256" key="1">
    <source>
        <dbReference type="ARBA" id="ARBA00022707"/>
    </source>
</evidence>
<keyword evidence="10" id="KW-1133">Transmembrane helix</keyword>
<dbReference type="GO" id="GO:0031683">
    <property type="term" value="F:G-protein beta/gamma-subunit complex binding"/>
    <property type="evidence" value="ECO:0007669"/>
    <property type="project" value="InterPro"/>
</dbReference>
<keyword evidence="2" id="KW-0479">Metal-binding</keyword>
<evidence type="ECO:0000256" key="3">
    <source>
        <dbReference type="ARBA" id="ARBA00022741"/>
    </source>
</evidence>
<gene>
    <name evidence="11" type="ORF">ANCDUO_13448</name>
</gene>
<dbReference type="InterPro" id="IPR001019">
    <property type="entry name" value="Gprotein_alpha_su"/>
</dbReference>
<dbReference type="EMBL" id="KN735841">
    <property type="protein sequence ID" value="KIH56371.1"/>
    <property type="molecule type" value="Genomic_DNA"/>
</dbReference>
<evidence type="ECO:0000256" key="2">
    <source>
        <dbReference type="ARBA" id="ARBA00022723"/>
    </source>
</evidence>
<evidence type="ECO:0000256" key="7">
    <source>
        <dbReference type="ARBA" id="ARBA00023224"/>
    </source>
</evidence>
<keyword evidence="6" id="KW-0564">Palmitate</keyword>
<keyword evidence="8" id="KW-0449">Lipoprotein</keyword>